<proteinExistence type="predicted"/>
<protein>
    <recommendedName>
        <fullName evidence="5">Mrp family chromosome partitioning ATPase</fullName>
    </recommendedName>
</protein>
<keyword evidence="2" id="KW-0067">ATP-binding</keyword>
<keyword evidence="1" id="KW-0547">Nucleotide-binding</keyword>
<dbReference type="InterPro" id="IPR005702">
    <property type="entry name" value="Wzc-like_C"/>
</dbReference>
<evidence type="ECO:0000313" key="3">
    <source>
        <dbReference type="EMBL" id="TCS44103.1"/>
    </source>
</evidence>
<name>A0A4V2UKF0_9GAMM</name>
<sequence>MDQDKLFKAFERNKAQRLKQEQVKQEPKTLTETLLKEVETAPAVQLRTVTEGVVATETFTKSASNLSQMRNPNPMSVVEMKKNKLVYSGMKNRAVLNAYRELRIKLMDESESGNIVVMLSSVDSSDNSITTAMNLAISFSLDVSSSALLVDCNPYGTELQHIVTAKFDTGITDYFLEDDISLESIIYPSGIERVSVIPAGNNPSSAVEYFSSQAMENLIYELRNRYSDRFIVINSPPVLASSEARVLTRYCDHTVLTVPYGRANMDAIEDSVSALGAANVSGVVYQQ</sequence>
<comment type="caution">
    <text evidence="3">The sequence shown here is derived from an EMBL/GenBank/DDBJ whole genome shotgun (WGS) entry which is preliminary data.</text>
</comment>
<dbReference type="Gene3D" id="3.40.50.300">
    <property type="entry name" value="P-loop containing nucleotide triphosphate hydrolases"/>
    <property type="match status" value="1"/>
</dbReference>
<accession>A0A4V2UKF0</accession>
<evidence type="ECO:0008006" key="5">
    <source>
        <dbReference type="Google" id="ProtNLM"/>
    </source>
</evidence>
<dbReference type="InterPro" id="IPR027417">
    <property type="entry name" value="P-loop_NTPase"/>
</dbReference>
<dbReference type="RefSeq" id="WP_132699419.1">
    <property type="nucleotide sequence ID" value="NZ_SLZR01000001.1"/>
</dbReference>
<organism evidence="3 4">
    <name type="scientific">Reinekea marinisedimentorum</name>
    <dbReference type="NCBI Taxonomy" id="230495"/>
    <lineage>
        <taxon>Bacteria</taxon>
        <taxon>Pseudomonadati</taxon>
        <taxon>Pseudomonadota</taxon>
        <taxon>Gammaproteobacteria</taxon>
        <taxon>Oceanospirillales</taxon>
        <taxon>Saccharospirillaceae</taxon>
        <taxon>Reinekea</taxon>
    </lineage>
</organism>
<reference evidence="3 4" key="1">
    <citation type="submission" date="2019-03" db="EMBL/GenBank/DDBJ databases">
        <title>Genomic Encyclopedia of Archaeal and Bacterial Type Strains, Phase II (KMG-II): from individual species to whole genera.</title>
        <authorList>
            <person name="Goeker M."/>
        </authorList>
    </citation>
    <scope>NUCLEOTIDE SEQUENCE [LARGE SCALE GENOMIC DNA]</scope>
    <source>
        <strain evidence="3 4">DSM 15388</strain>
    </source>
</reference>
<dbReference type="PANTHER" id="PTHR32309">
    <property type="entry name" value="TYROSINE-PROTEIN KINASE"/>
    <property type="match status" value="1"/>
</dbReference>
<dbReference type="EMBL" id="SLZR01000001">
    <property type="protein sequence ID" value="TCS44103.1"/>
    <property type="molecule type" value="Genomic_DNA"/>
</dbReference>
<dbReference type="PANTHER" id="PTHR32309:SF13">
    <property type="entry name" value="FERRIC ENTEROBACTIN TRANSPORT PROTEIN FEPE"/>
    <property type="match status" value="1"/>
</dbReference>
<evidence type="ECO:0000256" key="2">
    <source>
        <dbReference type="ARBA" id="ARBA00022840"/>
    </source>
</evidence>
<dbReference type="GO" id="GO:0004713">
    <property type="term" value="F:protein tyrosine kinase activity"/>
    <property type="evidence" value="ECO:0007669"/>
    <property type="project" value="TreeGrafter"/>
</dbReference>
<keyword evidence="4" id="KW-1185">Reference proteome</keyword>
<evidence type="ECO:0000256" key="1">
    <source>
        <dbReference type="ARBA" id="ARBA00022741"/>
    </source>
</evidence>
<dbReference type="CDD" id="cd05387">
    <property type="entry name" value="BY-kinase"/>
    <property type="match status" value="1"/>
</dbReference>
<evidence type="ECO:0000313" key="4">
    <source>
        <dbReference type="Proteomes" id="UP000295793"/>
    </source>
</evidence>
<dbReference type="Proteomes" id="UP000295793">
    <property type="component" value="Unassembled WGS sequence"/>
</dbReference>
<gene>
    <name evidence="3" type="ORF">BCF53_101446</name>
</gene>
<dbReference type="SUPFAM" id="SSF52540">
    <property type="entry name" value="P-loop containing nucleoside triphosphate hydrolases"/>
    <property type="match status" value="1"/>
</dbReference>
<dbReference type="AlphaFoldDB" id="A0A4V2UKF0"/>
<dbReference type="OrthoDB" id="9775724at2"/>
<dbReference type="GO" id="GO:0005886">
    <property type="term" value="C:plasma membrane"/>
    <property type="evidence" value="ECO:0007669"/>
    <property type="project" value="TreeGrafter"/>
</dbReference>
<dbReference type="InterPro" id="IPR050445">
    <property type="entry name" value="Bact_polysacc_biosynth/exp"/>
</dbReference>